<dbReference type="OrthoDB" id="5189813at2"/>
<gene>
    <name evidence="1" type="ORF">DDQ50_09650</name>
</gene>
<dbReference type="RefSeq" id="WP_116756525.1">
    <property type="nucleotide sequence ID" value="NZ_JBHUEX010000001.1"/>
</dbReference>
<organism evidence="1 2">
    <name type="scientific">Amnibacterium flavum</name>
    <dbReference type="NCBI Taxonomy" id="2173173"/>
    <lineage>
        <taxon>Bacteria</taxon>
        <taxon>Bacillati</taxon>
        <taxon>Actinomycetota</taxon>
        <taxon>Actinomycetes</taxon>
        <taxon>Micrococcales</taxon>
        <taxon>Microbacteriaceae</taxon>
        <taxon>Amnibacterium</taxon>
    </lineage>
</organism>
<proteinExistence type="predicted"/>
<dbReference type="AlphaFoldDB" id="A0A2V1HNN2"/>
<dbReference type="Proteomes" id="UP000244893">
    <property type="component" value="Unassembled WGS sequence"/>
</dbReference>
<evidence type="ECO:0000313" key="2">
    <source>
        <dbReference type="Proteomes" id="UP000244893"/>
    </source>
</evidence>
<comment type="caution">
    <text evidence="1">The sequence shown here is derived from an EMBL/GenBank/DDBJ whole genome shotgun (WGS) entry which is preliminary data.</text>
</comment>
<accession>A0A2V1HNN2</accession>
<reference evidence="1 2" key="1">
    <citation type="submission" date="2018-05" db="EMBL/GenBank/DDBJ databases">
        <title>Amnibacterium sp. M8JJ-5, whole genome shotgun sequence.</title>
        <authorList>
            <person name="Tuo L."/>
        </authorList>
    </citation>
    <scope>NUCLEOTIDE SEQUENCE [LARGE SCALE GENOMIC DNA]</scope>
    <source>
        <strain evidence="1 2">M8JJ-5</strain>
    </source>
</reference>
<dbReference type="EMBL" id="QEOP01000002">
    <property type="protein sequence ID" value="PVZ94011.1"/>
    <property type="molecule type" value="Genomic_DNA"/>
</dbReference>
<sequence>MTQHSTPRTLSTTCEHGGMCVDDRPGHALTLIRLRLALATPSRWVDAIVRSSGDDGWIELVEWQTGDVRRLWHHGPAALVGVGTPVAVHADYSVLASGSRRISVADV</sequence>
<evidence type="ECO:0000313" key="1">
    <source>
        <dbReference type="EMBL" id="PVZ94011.1"/>
    </source>
</evidence>
<protein>
    <submittedName>
        <fullName evidence="1">Uncharacterized protein</fullName>
    </submittedName>
</protein>
<name>A0A2V1HNN2_9MICO</name>
<keyword evidence="2" id="KW-1185">Reference proteome</keyword>